<gene>
    <name evidence="18" type="primary">recG</name>
    <name evidence="18" type="ORF">NCTC11190_00771</name>
</gene>
<keyword evidence="19" id="KW-1185">Reference proteome</keyword>
<dbReference type="CDD" id="cd04488">
    <property type="entry name" value="RecG_wedge_OBF"/>
    <property type="match status" value="1"/>
</dbReference>
<evidence type="ECO:0000256" key="10">
    <source>
        <dbReference type="ARBA" id="ARBA00023204"/>
    </source>
</evidence>
<evidence type="ECO:0000256" key="13">
    <source>
        <dbReference type="ARBA" id="ARBA00034808"/>
    </source>
</evidence>
<dbReference type="Pfam" id="PF17191">
    <property type="entry name" value="RecG_wedge"/>
    <property type="match status" value="1"/>
</dbReference>
<evidence type="ECO:0000256" key="4">
    <source>
        <dbReference type="ARBA" id="ARBA00022763"/>
    </source>
</evidence>
<dbReference type="SMART" id="SM00490">
    <property type="entry name" value="HELICc"/>
    <property type="match status" value="1"/>
</dbReference>
<evidence type="ECO:0000256" key="1">
    <source>
        <dbReference type="ARBA" id="ARBA00007504"/>
    </source>
</evidence>
<dbReference type="SUPFAM" id="SSF52540">
    <property type="entry name" value="P-loop containing nucleoside triphosphate hydrolases"/>
    <property type="match status" value="2"/>
</dbReference>
<keyword evidence="7 15" id="KW-0067">ATP-binding</keyword>
<dbReference type="GO" id="GO:0016887">
    <property type="term" value="F:ATP hydrolysis activity"/>
    <property type="evidence" value="ECO:0007669"/>
    <property type="project" value="RHEA"/>
</dbReference>
<evidence type="ECO:0000313" key="19">
    <source>
        <dbReference type="Proteomes" id="UP000255233"/>
    </source>
</evidence>
<evidence type="ECO:0000256" key="15">
    <source>
        <dbReference type="RuleBase" id="RU363016"/>
    </source>
</evidence>
<dbReference type="InterPro" id="IPR011545">
    <property type="entry name" value="DEAD/DEAH_box_helicase_dom"/>
</dbReference>
<keyword evidence="8" id="KW-0238">DNA-binding</keyword>
<organism evidence="18 19">
    <name type="scientific">Rikenella microfusus</name>
    <dbReference type="NCBI Taxonomy" id="28139"/>
    <lineage>
        <taxon>Bacteria</taxon>
        <taxon>Pseudomonadati</taxon>
        <taxon>Bacteroidota</taxon>
        <taxon>Bacteroidia</taxon>
        <taxon>Bacteroidales</taxon>
        <taxon>Rikenellaceae</taxon>
        <taxon>Rikenella</taxon>
    </lineage>
</organism>
<dbReference type="InterPro" id="IPR045562">
    <property type="entry name" value="RecG_dom3_C"/>
</dbReference>
<dbReference type="Pfam" id="PF00271">
    <property type="entry name" value="Helicase_C"/>
    <property type="match status" value="1"/>
</dbReference>
<dbReference type="PANTHER" id="PTHR47964:SF1">
    <property type="entry name" value="ATP-DEPENDENT DNA HELICASE HOMOLOG RECG, CHLOROPLASTIC"/>
    <property type="match status" value="1"/>
</dbReference>
<dbReference type="PANTHER" id="PTHR47964">
    <property type="entry name" value="ATP-DEPENDENT DNA HELICASE HOMOLOG RECG, CHLOROPLASTIC"/>
    <property type="match status" value="1"/>
</dbReference>
<evidence type="ECO:0000313" key="18">
    <source>
        <dbReference type="EMBL" id="SUE33562.1"/>
    </source>
</evidence>
<dbReference type="PROSITE" id="PS51194">
    <property type="entry name" value="HELICASE_CTER"/>
    <property type="match status" value="1"/>
</dbReference>
<keyword evidence="4 15" id="KW-0227">DNA damage</keyword>
<keyword evidence="3 15" id="KW-0547">Nucleotide-binding</keyword>
<dbReference type="Gene3D" id="3.40.50.300">
    <property type="entry name" value="P-loop containing nucleotide triphosphate hydrolases"/>
    <property type="match status" value="2"/>
</dbReference>
<keyword evidence="9 15" id="KW-0233">DNA recombination</keyword>
<name>A0A379MSH4_9BACT</name>
<dbReference type="NCBIfam" id="TIGR00643">
    <property type="entry name" value="recG"/>
    <property type="match status" value="1"/>
</dbReference>
<dbReference type="GO" id="GO:0005524">
    <property type="term" value="F:ATP binding"/>
    <property type="evidence" value="ECO:0007669"/>
    <property type="project" value="UniProtKB-KW"/>
</dbReference>
<feature type="domain" description="Helicase C-terminal" evidence="17">
    <location>
        <begin position="479"/>
        <end position="630"/>
    </location>
</feature>
<dbReference type="InterPro" id="IPR004609">
    <property type="entry name" value="ATP-dep_DNA_helicase_RecG"/>
</dbReference>
<keyword evidence="6 15" id="KW-0347">Helicase</keyword>
<dbReference type="GO" id="GO:0003677">
    <property type="term" value="F:DNA binding"/>
    <property type="evidence" value="ECO:0007669"/>
    <property type="project" value="UniProtKB-KW"/>
</dbReference>
<dbReference type="PROSITE" id="PS51192">
    <property type="entry name" value="HELICASE_ATP_BIND_1"/>
    <property type="match status" value="1"/>
</dbReference>
<protein>
    <recommendedName>
        <fullName evidence="2 15">ATP-dependent DNA helicase RecG</fullName>
        <ecNumber evidence="13 15">5.6.2.4</ecNumber>
    </recommendedName>
</protein>
<dbReference type="InterPro" id="IPR027417">
    <property type="entry name" value="P-loop_NTPase"/>
</dbReference>
<evidence type="ECO:0000259" key="17">
    <source>
        <dbReference type="PROSITE" id="PS51194"/>
    </source>
</evidence>
<evidence type="ECO:0000256" key="3">
    <source>
        <dbReference type="ARBA" id="ARBA00022741"/>
    </source>
</evidence>
<dbReference type="Gene3D" id="2.40.50.140">
    <property type="entry name" value="Nucleic acid-binding proteins"/>
    <property type="match status" value="1"/>
</dbReference>
<evidence type="ECO:0000256" key="6">
    <source>
        <dbReference type="ARBA" id="ARBA00022806"/>
    </source>
</evidence>
<dbReference type="InterPro" id="IPR001650">
    <property type="entry name" value="Helicase_C-like"/>
</dbReference>
<dbReference type="EMBL" id="UGVL01000001">
    <property type="protein sequence ID" value="SUE33562.1"/>
    <property type="molecule type" value="Genomic_DNA"/>
</dbReference>
<dbReference type="Pfam" id="PF00270">
    <property type="entry name" value="DEAD"/>
    <property type="match status" value="1"/>
</dbReference>
<dbReference type="Proteomes" id="UP000255233">
    <property type="component" value="Unassembled WGS sequence"/>
</dbReference>
<dbReference type="SMART" id="SM00487">
    <property type="entry name" value="DEXDc"/>
    <property type="match status" value="1"/>
</dbReference>
<dbReference type="Pfam" id="PF19833">
    <property type="entry name" value="RecG_dom3_C"/>
    <property type="match status" value="1"/>
</dbReference>
<evidence type="ECO:0000256" key="2">
    <source>
        <dbReference type="ARBA" id="ARBA00017846"/>
    </source>
</evidence>
<dbReference type="GO" id="GO:0006281">
    <property type="term" value="P:DNA repair"/>
    <property type="evidence" value="ECO:0007669"/>
    <property type="project" value="UniProtKB-UniRule"/>
</dbReference>
<dbReference type="GO" id="GO:0006310">
    <property type="term" value="P:DNA recombination"/>
    <property type="evidence" value="ECO:0007669"/>
    <property type="project" value="UniProtKB-UniRule"/>
</dbReference>
<evidence type="ECO:0000256" key="7">
    <source>
        <dbReference type="ARBA" id="ARBA00022840"/>
    </source>
</evidence>
<dbReference type="CDD" id="cd17992">
    <property type="entry name" value="DEXHc_RecG"/>
    <property type="match status" value="1"/>
</dbReference>
<accession>A0A379MSH4</accession>
<evidence type="ECO:0000256" key="5">
    <source>
        <dbReference type="ARBA" id="ARBA00022801"/>
    </source>
</evidence>
<dbReference type="SUPFAM" id="SSF50249">
    <property type="entry name" value="Nucleic acid-binding proteins"/>
    <property type="match status" value="1"/>
</dbReference>
<dbReference type="EC" id="5.6.2.4" evidence="13 15"/>
<sequence>MDSILDRPIQYLTGIGQKRAELLASEIGVATFGDMLMHIPFRYVDRSRIYKIAEIGDELSSQYIQVRARVQDVGIVGHGAKARLAAVVADDTGEMDMVWFRGIKYILKKLEAGREYIFFGRPTIFNGSPNMAHPEFEPPIAVEGQEPVGMQGIYSTTERLSSIGLGTKAIFNAMRTLWAAVRDYIPETLPACLLEQERLVGRAQALHDIHFPASAEALNAAMRRLKFEELFVIQLQLLGQRRVRTEKTRGYLMPKIGDYFNLFYREKLPFALTGAQQRVIKEIRGDMVSGHQMNRLMQGDVGSGKTIVALLCVLIAADNGFQSAIMAPTEILATQHYRSITELVETAGLRVELLTGSTRRKKREEIAQGLLAGEIDLLIGTHALIEDTVRFARLGFVVIDEQHRFGVMQRAKLRLKSTGLPPHVLVMTATPIPRTLAMTLYGDLDVSVIDELPPGRKPVRTSHARESHRLRLFGFLREQIDQGRQVYIVYPLIQESEKMDVANLEAGAEVIAREFPPPRYTSVVVHGKMPARLKDYGMELFKEGQAQILISTTVIEVGVNVPNATVMVIESAERFGLSQLHQLRGRVGRGGDQSYCILMTGDKLSTEARRRMEAMVSTTDGFRLSELDLQLRGAGDIDGTAQSGQGIEIKVSDLARDGALLEHARSVAERILADDPHLEDKRNVLLRAALERLNRKKQAEVDLSQIS</sequence>
<dbReference type="InterPro" id="IPR033454">
    <property type="entry name" value="RecG_wedge"/>
</dbReference>
<proteinExistence type="inferred from homology"/>
<evidence type="ECO:0000256" key="8">
    <source>
        <dbReference type="ARBA" id="ARBA00023125"/>
    </source>
</evidence>
<dbReference type="NCBIfam" id="NF008165">
    <property type="entry name" value="PRK10917.1-3"/>
    <property type="match status" value="1"/>
</dbReference>
<evidence type="ECO:0000259" key="16">
    <source>
        <dbReference type="PROSITE" id="PS51192"/>
    </source>
</evidence>
<dbReference type="AlphaFoldDB" id="A0A379MSH4"/>
<keyword evidence="11" id="KW-0413">Isomerase</keyword>
<dbReference type="InterPro" id="IPR014001">
    <property type="entry name" value="Helicase_ATP-bd"/>
</dbReference>
<dbReference type="STRING" id="880526.GCA_000427365_00675"/>
<dbReference type="InterPro" id="IPR047112">
    <property type="entry name" value="RecG/Mfd"/>
</dbReference>
<evidence type="ECO:0000256" key="12">
    <source>
        <dbReference type="ARBA" id="ARBA00034617"/>
    </source>
</evidence>
<feature type="domain" description="Helicase ATP-binding" evidence="16">
    <location>
        <begin position="286"/>
        <end position="449"/>
    </location>
</feature>
<evidence type="ECO:0000256" key="11">
    <source>
        <dbReference type="ARBA" id="ARBA00023235"/>
    </source>
</evidence>
<keyword evidence="10 15" id="KW-0234">DNA repair</keyword>
<comment type="catalytic activity">
    <reaction evidence="12 15">
        <text>Couples ATP hydrolysis with the unwinding of duplex DNA by translocating in the 3'-5' direction.</text>
        <dbReference type="EC" id="5.6.2.4"/>
    </reaction>
</comment>
<comment type="catalytic activity">
    <reaction evidence="14 15">
        <text>ATP + H2O = ADP + phosphate + H(+)</text>
        <dbReference type="Rhea" id="RHEA:13065"/>
        <dbReference type="ChEBI" id="CHEBI:15377"/>
        <dbReference type="ChEBI" id="CHEBI:15378"/>
        <dbReference type="ChEBI" id="CHEBI:30616"/>
        <dbReference type="ChEBI" id="CHEBI:43474"/>
        <dbReference type="ChEBI" id="CHEBI:456216"/>
        <dbReference type="EC" id="5.6.2.4"/>
    </reaction>
</comment>
<dbReference type="GO" id="GO:0043138">
    <property type="term" value="F:3'-5' DNA helicase activity"/>
    <property type="evidence" value="ECO:0007669"/>
    <property type="project" value="UniProtKB-EC"/>
</dbReference>
<dbReference type="InterPro" id="IPR012340">
    <property type="entry name" value="NA-bd_OB-fold"/>
</dbReference>
<keyword evidence="5 15" id="KW-0378">Hydrolase</keyword>
<reference evidence="18 19" key="1">
    <citation type="submission" date="2018-06" db="EMBL/GenBank/DDBJ databases">
        <authorList>
            <consortium name="Pathogen Informatics"/>
            <person name="Doyle S."/>
        </authorList>
    </citation>
    <scope>NUCLEOTIDE SEQUENCE [LARGE SCALE GENOMIC DNA]</scope>
    <source>
        <strain evidence="18 19">NCTC11190</strain>
    </source>
</reference>
<comment type="similarity">
    <text evidence="1 15">Belongs to the helicase family. RecG subfamily.</text>
</comment>
<dbReference type="NCBIfam" id="NF008168">
    <property type="entry name" value="PRK10917.2-2"/>
    <property type="match status" value="1"/>
</dbReference>
<evidence type="ECO:0000256" key="14">
    <source>
        <dbReference type="ARBA" id="ARBA00048988"/>
    </source>
</evidence>
<evidence type="ECO:0000256" key="9">
    <source>
        <dbReference type="ARBA" id="ARBA00023172"/>
    </source>
</evidence>
<comment type="function">
    <text evidence="15">Plays a critical role in recombination and DNA repair. Helps process Holliday junction intermediates to mature products by catalyzing branch migration. Has replication fork regression activity, unwinds stalled or blocked replication forks to make a HJ that can be resolved. Has a DNA unwinding activity characteristic of a DNA helicase with 3'-5' polarity.</text>
</comment>